<dbReference type="RefSeq" id="WP_196607797.1">
    <property type="nucleotide sequence ID" value="NZ_VRYY01000006.1"/>
</dbReference>
<dbReference type="Pfam" id="PF02924">
    <property type="entry name" value="HDPD"/>
    <property type="match status" value="1"/>
</dbReference>
<evidence type="ECO:0000313" key="2">
    <source>
        <dbReference type="Proteomes" id="UP001194469"/>
    </source>
</evidence>
<proteinExistence type="predicted"/>
<keyword evidence="2" id="KW-1185">Reference proteome</keyword>
<dbReference type="EMBL" id="VRYY01000006">
    <property type="protein sequence ID" value="MBG3875509.1"/>
    <property type="molecule type" value="Genomic_DNA"/>
</dbReference>
<evidence type="ECO:0000313" key="1">
    <source>
        <dbReference type="EMBL" id="MBG3875509.1"/>
    </source>
</evidence>
<dbReference type="Proteomes" id="UP001194469">
    <property type="component" value="Unassembled WGS sequence"/>
</dbReference>
<reference evidence="1 2" key="1">
    <citation type="submission" date="2019-08" db="EMBL/GenBank/DDBJ databases">
        <authorList>
            <person name="Luo N."/>
        </authorList>
    </citation>
    <scope>NUCLEOTIDE SEQUENCE [LARGE SCALE GENOMIC DNA]</scope>
    <source>
        <strain evidence="1 2">NCIMB 9442</strain>
    </source>
</reference>
<accession>A0ABS0IZE4</accession>
<dbReference type="Gene3D" id="2.40.300.10">
    <property type="entry name" value="Head decoration protein D"/>
    <property type="match status" value="1"/>
</dbReference>
<gene>
    <name evidence="1" type="ORF">FVW20_00320</name>
</gene>
<comment type="caution">
    <text evidence="1">The sequence shown here is derived from an EMBL/GenBank/DDBJ whole genome shotgun (WGS) entry which is preliminary data.</text>
</comment>
<protein>
    <submittedName>
        <fullName evidence="1">Head decoration protein</fullName>
    </submittedName>
</protein>
<dbReference type="InterPro" id="IPR004195">
    <property type="entry name" value="Head_decoration_D"/>
</dbReference>
<sequence length="129" mass="12990">MANPAVTTEEYAFIPFLGAHPPVLEVITLASTGAQVDVAAGTVLATVTASSKQVKLAPGASDGSQTPTHILAEDTTVPASGDAVSRGYVHGTVLDRGLTWPGGITAPQKAAAIAALRDAGIYVTLKQPA</sequence>
<organism evidence="1 2">
    <name type="scientific">Nitratidesulfovibrio oxamicus</name>
    <dbReference type="NCBI Taxonomy" id="32016"/>
    <lineage>
        <taxon>Bacteria</taxon>
        <taxon>Pseudomonadati</taxon>
        <taxon>Thermodesulfobacteriota</taxon>
        <taxon>Desulfovibrionia</taxon>
        <taxon>Desulfovibrionales</taxon>
        <taxon>Desulfovibrionaceae</taxon>
        <taxon>Nitratidesulfovibrio</taxon>
    </lineage>
</organism>
<name>A0ABS0IZE4_9BACT</name>